<accession>A0A7Z9BI24</accession>
<dbReference type="PROSITE" id="PS50887">
    <property type="entry name" value="GGDEF"/>
    <property type="match status" value="1"/>
</dbReference>
<dbReference type="FunFam" id="3.30.70.270:FF:000001">
    <property type="entry name" value="Diguanylate cyclase domain protein"/>
    <property type="match status" value="1"/>
</dbReference>
<dbReference type="InterPro" id="IPR043128">
    <property type="entry name" value="Rev_trsase/Diguanyl_cyclase"/>
</dbReference>
<protein>
    <submittedName>
        <fullName evidence="2">Diguanylate cyclase</fullName>
    </submittedName>
</protein>
<evidence type="ECO:0000313" key="2">
    <source>
        <dbReference type="EMBL" id="VXD11954.1"/>
    </source>
</evidence>
<dbReference type="SUPFAM" id="SSF55073">
    <property type="entry name" value="Nucleotide cyclase"/>
    <property type="match status" value="1"/>
</dbReference>
<name>A0A7Z9BI24_9CYAN</name>
<dbReference type="SMART" id="SM00267">
    <property type="entry name" value="GGDEF"/>
    <property type="match status" value="1"/>
</dbReference>
<evidence type="ECO:0000259" key="1">
    <source>
        <dbReference type="PROSITE" id="PS50887"/>
    </source>
</evidence>
<comment type="caution">
    <text evidence="2">The sequence shown here is derived from an EMBL/GenBank/DDBJ whole genome shotgun (WGS) entry which is preliminary data.</text>
</comment>
<dbReference type="GO" id="GO:0005886">
    <property type="term" value="C:plasma membrane"/>
    <property type="evidence" value="ECO:0007669"/>
    <property type="project" value="TreeGrafter"/>
</dbReference>
<dbReference type="PANTHER" id="PTHR45138">
    <property type="entry name" value="REGULATORY COMPONENTS OF SENSORY TRANSDUCTION SYSTEM"/>
    <property type="match status" value="1"/>
</dbReference>
<sequence>MQQNSPVTPSDLLLETAKLRCELEQLKREKFDLEILLETTIVHADLVEAQLHESNLQLELEVRERKATEAKLKASEIQLNSLLETITQANYDLKIILETTTVHGDFIEEYTHNLSIRDPLTGLFNRRYQEKSLERHLKYAQEYGQNLSIIMGDIDYFKNFNDQWGHQAGDVVLQEISKFLIYNIRQSDIACRYGGEELMLILPGTSLEEAKNLAKQLNLGIQRLSLDKPEKFLQKVTVSLGVASFPEHGLSSLEITQSADAALYRAKAKGRDCVITASELLL</sequence>
<dbReference type="InterPro" id="IPR029787">
    <property type="entry name" value="Nucleotide_cyclase"/>
</dbReference>
<dbReference type="OrthoDB" id="453368at2"/>
<feature type="domain" description="GGDEF" evidence="1">
    <location>
        <begin position="145"/>
        <end position="279"/>
    </location>
</feature>
<evidence type="ECO:0000313" key="3">
    <source>
        <dbReference type="Proteomes" id="UP000182190"/>
    </source>
</evidence>
<dbReference type="InterPro" id="IPR050469">
    <property type="entry name" value="Diguanylate_Cyclase"/>
</dbReference>
<dbReference type="Proteomes" id="UP000182190">
    <property type="component" value="Unassembled WGS sequence"/>
</dbReference>
<reference evidence="2" key="1">
    <citation type="submission" date="2019-10" db="EMBL/GenBank/DDBJ databases">
        <authorList>
            <consortium name="Genoscope - CEA"/>
            <person name="William W."/>
        </authorList>
    </citation>
    <scope>NUCLEOTIDE SEQUENCE [LARGE SCALE GENOMIC DNA]</scope>
    <source>
        <strain evidence="2">BBR_PRJEB10994</strain>
    </source>
</reference>
<dbReference type="GO" id="GO:0043709">
    <property type="term" value="P:cell adhesion involved in single-species biofilm formation"/>
    <property type="evidence" value="ECO:0007669"/>
    <property type="project" value="TreeGrafter"/>
</dbReference>
<dbReference type="RefSeq" id="WP_083623541.1">
    <property type="nucleotide sequence ID" value="NZ_LR735026.1"/>
</dbReference>
<gene>
    <name evidence="2" type="ORF">PL9631_1040093</name>
</gene>
<dbReference type="PANTHER" id="PTHR45138:SF9">
    <property type="entry name" value="DIGUANYLATE CYCLASE DGCM-RELATED"/>
    <property type="match status" value="1"/>
</dbReference>
<organism evidence="2 3">
    <name type="scientific">Planktothrix paucivesiculata PCC 9631</name>
    <dbReference type="NCBI Taxonomy" id="671071"/>
    <lineage>
        <taxon>Bacteria</taxon>
        <taxon>Bacillati</taxon>
        <taxon>Cyanobacteriota</taxon>
        <taxon>Cyanophyceae</taxon>
        <taxon>Oscillatoriophycideae</taxon>
        <taxon>Oscillatoriales</taxon>
        <taxon>Microcoleaceae</taxon>
        <taxon>Planktothrix</taxon>
    </lineage>
</organism>
<dbReference type="Pfam" id="PF00990">
    <property type="entry name" value="GGDEF"/>
    <property type="match status" value="1"/>
</dbReference>
<dbReference type="AlphaFoldDB" id="A0A7Z9BI24"/>
<keyword evidence="3" id="KW-1185">Reference proteome</keyword>
<proteinExistence type="predicted"/>
<dbReference type="GO" id="GO:0052621">
    <property type="term" value="F:diguanylate cyclase activity"/>
    <property type="evidence" value="ECO:0007669"/>
    <property type="project" value="TreeGrafter"/>
</dbReference>
<dbReference type="EMBL" id="CZCS02000007">
    <property type="protein sequence ID" value="VXD11954.1"/>
    <property type="molecule type" value="Genomic_DNA"/>
</dbReference>
<dbReference type="NCBIfam" id="TIGR00254">
    <property type="entry name" value="GGDEF"/>
    <property type="match status" value="1"/>
</dbReference>
<dbReference type="GO" id="GO:1902201">
    <property type="term" value="P:negative regulation of bacterial-type flagellum-dependent cell motility"/>
    <property type="evidence" value="ECO:0007669"/>
    <property type="project" value="TreeGrafter"/>
</dbReference>
<dbReference type="CDD" id="cd01949">
    <property type="entry name" value="GGDEF"/>
    <property type="match status" value="1"/>
</dbReference>
<dbReference type="InterPro" id="IPR000160">
    <property type="entry name" value="GGDEF_dom"/>
</dbReference>
<dbReference type="Gene3D" id="3.30.70.270">
    <property type="match status" value="1"/>
</dbReference>